<dbReference type="OrthoDB" id="9981546at2759"/>
<dbReference type="InterPro" id="IPR036047">
    <property type="entry name" value="F-box-like_dom_sf"/>
</dbReference>
<gene>
    <name evidence="2" type="ORF">CSHISOI_08152</name>
</gene>
<evidence type="ECO:0000259" key="1">
    <source>
        <dbReference type="PROSITE" id="PS50181"/>
    </source>
</evidence>
<evidence type="ECO:0000313" key="2">
    <source>
        <dbReference type="EMBL" id="TQN67315.1"/>
    </source>
</evidence>
<evidence type="ECO:0000313" key="3">
    <source>
        <dbReference type="Proteomes" id="UP000326340"/>
    </source>
</evidence>
<reference evidence="2 3" key="1">
    <citation type="journal article" date="2019" name="Sci. Rep.">
        <title>Colletotrichum shisoi sp. nov., an anthracnose pathogen of Perilla frutescens in Japan: molecular phylogenetic, morphological and genomic evidence.</title>
        <authorList>
            <person name="Gan P."/>
            <person name="Tsushima A."/>
            <person name="Hiroyama R."/>
            <person name="Narusaka M."/>
            <person name="Takano Y."/>
            <person name="Narusaka Y."/>
            <person name="Kawaradani M."/>
            <person name="Damm U."/>
            <person name="Shirasu K."/>
        </authorList>
    </citation>
    <scope>NUCLEOTIDE SEQUENCE [LARGE SCALE GENOMIC DNA]</scope>
    <source>
        <strain evidence="2 3">PG-2018a</strain>
    </source>
</reference>
<comment type="caution">
    <text evidence="2">The sequence shown here is derived from an EMBL/GenBank/DDBJ whole genome shotgun (WGS) entry which is preliminary data.</text>
</comment>
<dbReference type="Proteomes" id="UP000326340">
    <property type="component" value="Unassembled WGS sequence"/>
</dbReference>
<dbReference type="EMBL" id="PUHP01000951">
    <property type="protein sequence ID" value="TQN67315.1"/>
    <property type="molecule type" value="Genomic_DNA"/>
</dbReference>
<keyword evidence="3" id="KW-1185">Reference proteome</keyword>
<organism evidence="2 3">
    <name type="scientific">Colletotrichum shisoi</name>
    <dbReference type="NCBI Taxonomy" id="2078593"/>
    <lineage>
        <taxon>Eukaryota</taxon>
        <taxon>Fungi</taxon>
        <taxon>Dikarya</taxon>
        <taxon>Ascomycota</taxon>
        <taxon>Pezizomycotina</taxon>
        <taxon>Sordariomycetes</taxon>
        <taxon>Hypocreomycetidae</taxon>
        <taxon>Glomerellales</taxon>
        <taxon>Glomerellaceae</taxon>
        <taxon>Colletotrichum</taxon>
        <taxon>Colletotrichum destructivum species complex</taxon>
    </lineage>
</organism>
<proteinExistence type="predicted"/>
<name>A0A5Q4BK52_9PEZI</name>
<dbReference type="AlphaFoldDB" id="A0A5Q4BK52"/>
<accession>A0A5Q4BK52</accession>
<protein>
    <recommendedName>
        <fullName evidence="1">F-box domain-containing protein</fullName>
    </recommendedName>
</protein>
<dbReference type="PROSITE" id="PS50181">
    <property type="entry name" value="FBOX"/>
    <property type="match status" value="1"/>
</dbReference>
<sequence length="288" mass="32045">MSAIKSPIDSLPNELLIAVLSTLGSRELLPLTLVDRRFDATATTILQHRLLHTVKMEGHDMVLESYHPVAKQSTPTMTCRFLGLGFPNHTRIGEQDMDLRDLSQLYSHFRPVVSEETRRMWRVFGRRLPGAAIEQETGDEPVTQELILDDGELFSQLCTTTSLIKSGSIPSLLSCYSNITHGVVRVWRSWLAEAAASSAICPAGRSNDKNTILWTDAARTVGLKLRVTEVTLERLPPYHGLDEDPPVAYSLHYEELLVRTSHLLLAIEKSALQEVPNSCKATIIAPPI</sequence>
<dbReference type="SUPFAM" id="SSF81383">
    <property type="entry name" value="F-box domain"/>
    <property type="match status" value="1"/>
</dbReference>
<dbReference type="InterPro" id="IPR001810">
    <property type="entry name" value="F-box_dom"/>
</dbReference>
<feature type="domain" description="F-box" evidence="1">
    <location>
        <begin position="5"/>
        <end position="54"/>
    </location>
</feature>